<evidence type="ECO:0000256" key="7">
    <source>
        <dbReference type="ARBA" id="ARBA00022823"/>
    </source>
</evidence>
<evidence type="ECO:0000256" key="1">
    <source>
        <dbReference type="ARBA" id="ARBA00001938"/>
    </source>
</evidence>
<dbReference type="InterPro" id="IPR023213">
    <property type="entry name" value="CAT-like_dom_sf"/>
</dbReference>
<evidence type="ECO:0000256" key="5">
    <source>
        <dbReference type="ARBA" id="ARBA00016300"/>
    </source>
</evidence>
<dbReference type="GO" id="GO:0004742">
    <property type="term" value="F:dihydrolipoyllysine-residue acetyltransferase activity"/>
    <property type="evidence" value="ECO:0007669"/>
    <property type="project" value="UniProtKB-EC"/>
</dbReference>
<dbReference type="Proteomes" id="UP000752292">
    <property type="component" value="Unassembled WGS sequence"/>
</dbReference>
<keyword evidence="8" id="KW-0012">Acyltransferase</keyword>
<reference evidence="14" key="1">
    <citation type="submission" date="2020-07" db="EMBL/GenBank/DDBJ databases">
        <title>Huge and variable diversity of episymbiotic CPR bacteria and DPANN archaea in groundwater ecosystems.</title>
        <authorList>
            <person name="He C.Y."/>
            <person name="Keren R."/>
            <person name="Whittaker M."/>
            <person name="Farag I.F."/>
            <person name="Doudna J."/>
            <person name="Cate J.H.D."/>
            <person name="Banfield J.F."/>
        </authorList>
    </citation>
    <scope>NUCLEOTIDE SEQUENCE</scope>
    <source>
        <strain evidence="14">NC_groundwater_1370_Ag_S-0.2um_69_93</strain>
    </source>
</reference>
<dbReference type="GO" id="GO:0006086">
    <property type="term" value="P:pyruvate decarboxylation to acetyl-CoA"/>
    <property type="evidence" value="ECO:0007669"/>
    <property type="project" value="TreeGrafter"/>
</dbReference>
<dbReference type="SUPFAM" id="SSF52777">
    <property type="entry name" value="CoA-dependent acyltransferases"/>
    <property type="match status" value="1"/>
</dbReference>
<keyword evidence="6" id="KW-0808">Transferase</keyword>
<accession>A0A932ZW09</accession>
<protein>
    <recommendedName>
        <fullName evidence="5">Dihydrolipoyllysine-residue acetyltransferase component of pyruvate dehydrogenase complex</fullName>
        <ecNumber evidence="4">2.3.1.12</ecNumber>
    </recommendedName>
    <alternativeName>
        <fullName evidence="9">Dihydrolipoamide acetyltransferase component of pyruvate dehydrogenase complex</fullName>
    </alternativeName>
    <alternativeName>
        <fullName evidence="10">E2</fullName>
    </alternativeName>
</protein>
<dbReference type="PANTHER" id="PTHR43178">
    <property type="entry name" value="DIHYDROLIPOAMIDE ACETYLTRANSFERASE COMPONENT OF PYRUVATE DEHYDROGENASE COMPLEX"/>
    <property type="match status" value="1"/>
</dbReference>
<comment type="caution">
    <text evidence="14">The sequence shown here is derived from an EMBL/GenBank/DDBJ whole genome shotgun (WGS) entry which is preliminary data.</text>
</comment>
<dbReference type="Gene3D" id="4.10.320.10">
    <property type="entry name" value="E3-binding domain"/>
    <property type="match status" value="1"/>
</dbReference>
<feature type="region of interest" description="Disordered" evidence="12">
    <location>
        <begin position="1"/>
        <end position="45"/>
    </location>
</feature>
<evidence type="ECO:0000256" key="2">
    <source>
        <dbReference type="ARBA" id="ARBA00007317"/>
    </source>
</evidence>
<dbReference type="EC" id="2.3.1.12" evidence="4"/>
<evidence type="ECO:0000313" key="15">
    <source>
        <dbReference type="Proteomes" id="UP000752292"/>
    </source>
</evidence>
<dbReference type="GO" id="GO:0031405">
    <property type="term" value="F:lipoic acid binding"/>
    <property type="evidence" value="ECO:0007669"/>
    <property type="project" value="TreeGrafter"/>
</dbReference>
<feature type="non-terminal residue" evidence="14">
    <location>
        <position position="1"/>
    </location>
</feature>
<comment type="subunit">
    <text evidence="3">Forms a 24-polypeptide structural core with octahedral symmetry.</text>
</comment>
<gene>
    <name evidence="14" type="ORF">HY618_02160</name>
</gene>
<dbReference type="InterPro" id="IPR004167">
    <property type="entry name" value="PSBD"/>
</dbReference>
<evidence type="ECO:0000256" key="9">
    <source>
        <dbReference type="ARBA" id="ARBA00029730"/>
    </source>
</evidence>
<feature type="compositionally biased region" description="Low complexity" evidence="12">
    <location>
        <begin position="20"/>
        <end position="32"/>
    </location>
</feature>
<dbReference type="SUPFAM" id="SSF47005">
    <property type="entry name" value="Peripheral subunit-binding domain of 2-oxo acid dehydrogenase complex"/>
    <property type="match status" value="1"/>
</dbReference>
<dbReference type="AlphaFoldDB" id="A0A932ZW09"/>
<organism evidence="14 15">
    <name type="scientific">Tectimicrobiota bacterium</name>
    <dbReference type="NCBI Taxonomy" id="2528274"/>
    <lineage>
        <taxon>Bacteria</taxon>
        <taxon>Pseudomonadati</taxon>
        <taxon>Nitrospinota/Tectimicrobiota group</taxon>
        <taxon>Candidatus Tectimicrobiota</taxon>
    </lineage>
</organism>
<feature type="domain" description="Peripheral subunit-binding (PSBD)" evidence="13">
    <location>
        <begin position="36"/>
        <end position="73"/>
    </location>
</feature>
<dbReference type="Pfam" id="PF00198">
    <property type="entry name" value="2-oxoacid_dh"/>
    <property type="match status" value="1"/>
</dbReference>
<dbReference type="InterPro" id="IPR050743">
    <property type="entry name" value="2-oxoacid_DH_E2_comp"/>
</dbReference>
<comment type="catalytic activity">
    <reaction evidence="11">
        <text>N(6)-[(R)-dihydrolipoyl]-L-lysyl-[protein] + acetyl-CoA = N(6)-[(R)-S(8)-acetyldihydrolipoyl]-L-lysyl-[protein] + CoA</text>
        <dbReference type="Rhea" id="RHEA:17017"/>
        <dbReference type="Rhea" id="RHEA-COMP:10475"/>
        <dbReference type="Rhea" id="RHEA-COMP:10478"/>
        <dbReference type="ChEBI" id="CHEBI:57287"/>
        <dbReference type="ChEBI" id="CHEBI:57288"/>
        <dbReference type="ChEBI" id="CHEBI:83100"/>
        <dbReference type="ChEBI" id="CHEBI:83111"/>
        <dbReference type="EC" id="2.3.1.12"/>
    </reaction>
</comment>
<sequence>PPAPAAKAPVPPQEEERPAPRAGPAPAAARLPGPGPAAPSVRRLAREVGVDIGEVPGTGPGGRISAGDVKSFARHVRPVSGPAAQAPVQPPLPDFSKWGPVEAARMDGIRQATARSTSRSWSLIPHVTQFDRADVTELDDLRKKYAPKAEAAGGKLTVTAVLLKVAAAALRAFPKFNASVDAQAGEVIYKKYVHVGVAVDTERGLLVPVIRDADKKNILQLARELAAAAQKARGRKLALDEMQGGCFTITNLGGIGGAAFTPIVNWPEVAILGVARAAAEAVWREGAFQPRLMLPLALSYDHRLIDGADGARFLRWICEALEEPFLLPLEG</sequence>
<dbReference type="PROSITE" id="PS51826">
    <property type="entry name" value="PSBD"/>
    <property type="match status" value="1"/>
</dbReference>
<name>A0A932ZW09_UNCTE</name>
<evidence type="ECO:0000256" key="4">
    <source>
        <dbReference type="ARBA" id="ARBA00013114"/>
    </source>
</evidence>
<dbReference type="PANTHER" id="PTHR43178:SF2">
    <property type="entry name" value="DIHYDROLIPOYLLYSINE-RESIDUE ACETYLTRANSFERASE COMPONENT OF PYRUVATE DEHYDROGENASE COMPLEX"/>
    <property type="match status" value="1"/>
</dbReference>
<dbReference type="InterPro" id="IPR001078">
    <property type="entry name" value="2-oxoacid_DH_actylTfrase"/>
</dbReference>
<evidence type="ECO:0000256" key="6">
    <source>
        <dbReference type="ARBA" id="ARBA00022679"/>
    </source>
</evidence>
<dbReference type="EMBL" id="JACQRX010000093">
    <property type="protein sequence ID" value="MBI4251237.1"/>
    <property type="molecule type" value="Genomic_DNA"/>
</dbReference>
<dbReference type="Pfam" id="PF02817">
    <property type="entry name" value="E3_binding"/>
    <property type="match status" value="1"/>
</dbReference>
<evidence type="ECO:0000256" key="11">
    <source>
        <dbReference type="ARBA" id="ARBA00048370"/>
    </source>
</evidence>
<keyword evidence="7" id="KW-0450">Lipoyl</keyword>
<feature type="compositionally biased region" description="Pro residues" evidence="12">
    <location>
        <begin position="1"/>
        <end position="12"/>
    </location>
</feature>
<proteinExistence type="inferred from homology"/>
<evidence type="ECO:0000256" key="12">
    <source>
        <dbReference type="SAM" id="MobiDB-lite"/>
    </source>
</evidence>
<dbReference type="GO" id="GO:0005737">
    <property type="term" value="C:cytoplasm"/>
    <property type="evidence" value="ECO:0007669"/>
    <property type="project" value="TreeGrafter"/>
</dbReference>
<dbReference type="FunFam" id="3.30.559.10:FF:000004">
    <property type="entry name" value="Acetyltransferase component of pyruvate dehydrogenase complex"/>
    <property type="match status" value="1"/>
</dbReference>
<evidence type="ECO:0000256" key="10">
    <source>
        <dbReference type="ARBA" id="ARBA00031531"/>
    </source>
</evidence>
<evidence type="ECO:0000259" key="13">
    <source>
        <dbReference type="PROSITE" id="PS51826"/>
    </source>
</evidence>
<evidence type="ECO:0000313" key="14">
    <source>
        <dbReference type="EMBL" id="MBI4251237.1"/>
    </source>
</evidence>
<evidence type="ECO:0000256" key="8">
    <source>
        <dbReference type="ARBA" id="ARBA00023315"/>
    </source>
</evidence>
<comment type="cofactor">
    <cofactor evidence="1">
        <name>(R)-lipoate</name>
        <dbReference type="ChEBI" id="CHEBI:83088"/>
    </cofactor>
</comment>
<evidence type="ECO:0000256" key="3">
    <source>
        <dbReference type="ARBA" id="ARBA00011484"/>
    </source>
</evidence>
<dbReference type="InterPro" id="IPR036625">
    <property type="entry name" value="E3-bd_dom_sf"/>
</dbReference>
<comment type="similarity">
    <text evidence="2">Belongs to the 2-oxoacid dehydrogenase family.</text>
</comment>
<dbReference type="Gene3D" id="3.30.559.10">
    <property type="entry name" value="Chloramphenicol acetyltransferase-like domain"/>
    <property type="match status" value="1"/>
</dbReference>